<comment type="similarity">
    <text evidence="10">Belongs to the class-I aminoacyl-tRNA synthetase family. ValS type 1 subfamily.</text>
</comment>
<dbReference type="Gene3D" id="1.10.287.380">
    <property type="entry name" value="Valyl-tRNA synthetase, C-terminal domain"/>
    <property type="match status" value="1"/>
</dbReference>
<dbReference type="EMBL" id="WIOL01000009">
    <property type="protein sequence ID" value="MQT18638.1"/>
    <property type="molecule type" value="Genomic_DNA"/>
</dbReference>
<dbReference type="AlphaFoldDB" id="A0A7C9GX29"/>
<dbReference type="PRINTS" id="PR00986">
    <property type="entry name" value="TRNASYNTHVAL"/>
</dbReference>
<evidence type="ECO:0000256" key="6">
    <source>
        <dbReference type="ARBA" id="ARBA00022840"/>
    </source>
</evidence>
<dbReference type="Proteomes" id="UP000481327">
    <property type="component" value="Unassembled WGS sequence"/>
</dbReference>
<evidence type="ECO:0000256" key="10">
    <source>
        <dbReference type="HAMAP-Rule" id="MF_02004"/>
    </source>
</evidence>
<comment type="domain">
    <text evidence="10">The C-terminal coiled-coil domain is crucial for aminoacylation activity.</text>
</comment>
<evidence type="ECO:0000313" key="15">
    <source>
        <dbReference type="Proteomes" id="UP000481327"/>
    </source>
</evidence>
<dbReference type="PROSITE" id="PS00178">
    <property type="entry name" value="AA_TRNA_LIGASE_I"/>
    <property type="match status" value="1"/>
</dbReference>
<feature type="binding site" evidence="10">
    <location>
        <position position="589"/>
    </location>
    <ligand>
        <name>ATP</name>
        <dbReference type="ChEBI" id="CHEBI:30616"/>
    </ligand>
</feature>
<evidence type="ECO:0000259" key="12">
    <source>
        <dbReference type="Pfam" id="PF08264"/>
    </source>
</evidence>
<dbReference type="NCBIfam" id="TIGR00422">
    <property type="entry name" value="valS"/>
    <property type="match status" value="1"/>
</dbReference>
<keyword evidence="8 10" id="KW-0030">Aminoacyl-tRNA synthetase</keyword>
<dbReference type="InterPro" id="IPR002303">
    <property type="entry name" value="Valyl-tRNA_ligase"/>
</dbReference>
<dbReference type="InterPro" id="IPR001412">
    <property type="entry name" value="aa-tRNA-synth_I_CS"/>
</dbReference>
<dbReference type="CDD" id="cd00817">
    <property type="entry name" value="ValRS_core"/>
    <property type="match status" value="1"/>
</dbReference>
<evidence type="ECO:0000256" key="4">
    <source>
        <dbReference type="ARBA" id="ARBA00022598"/>
    </source>
</evidence>
<feature type="short sequence motif" description="'KMSKS' region" evidence="10">
    <location>
        <begin position="586"/>
        <end position="590"/>
    </location>
</feature>
<organism evidence="14 15">
    <name type="scientific">Sandarakinorhabdus fusca</name>
    <dbReference type="NCBI Taxonomy" id="1439888"/>
    <lineage>
        <taxon>Bacteria</taxon>
        <taxon>Pseudomonadati</taxon>
        <taxon>Pseudomonadota</taxon>
        <taxon>Alphaproteobacteria</taxon>
        <taxon>Sphingomonadales</taxon>
        <taxon>Sphingosinicellaceae</taxon>
        <taxon>Sandarakinorhabdus</taxon>
    </lineage>
</organism>
<comment type="function">
    <text evidence="10">Catalyzes the attachment of valine to tRNA(Val). As ValRS can inadvertently accommodate and process structurally similar amino acids such as threonine, to avoid such errors, it has a 'posttransfer' editing activity that hydrolyzes mischarged Thr-tRNA(Val) in a tRNA-dependent manner.</text>
</comment>
<dbReference type="GO" id="GO:0005829">
    <property type="term" value="C:cytosol"/>
    <property type="evidence" value="ECO:0007669"/>
    <property type="project" value="TreeGrafter"/>
</dbReference>
<dbReference type="Gene3D" id="3.90.740.10">
    <property type="entry name" value="Valyl/Leucyl/Isoleucyl-tRNA synthetase, editing domain"/>
    <property type="match status" value="1"/>
</dbReference>
<dbReference type="InterPro" id="IPR019499">
    <property type="entry name" value="Val-tRNA_synth_tRNA-bd"/>
</dbReference>
<keyword evidence="5 10" id="KW-0547">Nucleotide-binding</keyword>
<dbReference type="InterPro" id="IPR033705">
    <property type="entry name" value="Anticodon_Ia_Val"/>
</dbReference>
<accession>A0A7C9GX29</accession>
<dbReference type="Pfam" id="PF00133">
    <property type="entry name" value="tRNA-synt_1"/>
    <property type="match status" value="1"/>
</dbReference>
<dbReference type="HAMAP" id="MF_02004">
    <property type="entry name" value="Val_tRNA_synth_type1"/>
    <property type="match status" value="1"/>
</dbReference>
<dbReference type="SUPFAM" id="SSF46589">
    <property type="entry name" value="tRNA-binding arm"/>
    <property type="match status" value="1"/>
</dbReference>
<comment type="caution">
    <text evidence="14">The sequence shown here is derived from an EMBL/GenBank/DDBJ whole genome shotgun (WGS) entry which is preliminary data.</text>
</comment>
<dbReference type="RefSeq" id="WP_152579114.1">
    <property type="nucleotide sequence ID" value="NZ_JAATJI010000001.1"/>
</dbReference>
<dbReference type="CDD" id="cd07962">
    <property type="entry name" value="Anticodon_Ia_Val"/>
    <property type="match status" value="1"/>
</dbReference>
<comment type="subunit">
    <text evidence="2 10">Monomer.</text>
</comment>
<dbReference type="InterPro" id="IPR009008">
    <property type="entry name" value="Val/Leu/Ile-tRNA-synth_edit"/>
</dbReference>
<comment type="subcellular location">
    <subcellularLocation>
        <location evidence="1 10">Cytoplasm</location>
    </subcellularLocation>
</comment>
<dbReference type="EC" id="6.1.1.9" evidence="10"/>
<keyword evidence="4 10" id="KW-0436">Ligase</keyword>
<dbReference type="GO" id="GO:0006438">
    <property type="term" value="P:valyl-tRNA aminoacylation"/>
    <property type="evidence" value="ECO:0007669"/>
    <property type="project" value="UniProtKB-UniRule"/>
</dbReference>
<dbReference type="InterPro" id="IPR010978">
    <property type="entry name" value="tRNA-bd_arm"/>
</dbReference>
<evidence type="ECO:0000256" key="3">
    <source>
        <dbReference type="ARBA" id="ARBA00022490"/>
    </source>
</evidence>
<dbReference type="SUPFAM" id="SSF52374">
    <property type="entry name" value="Nucleotidylyl transferase"/>
    <property type="match status" value="1"/>
</dbReference>
<dbReference type="GO" id="GO:0002161">
    <property type="term" value="F:aminoacyl-tRNA deacylase activity"/>
    <property type="evidence" value="ECO:0007669"/>
    <property type="project" value="InterPro"/>
</dbReference>
<evidence type="ECO:0000313" key="14">
    <source>
        <dbReference type="EMBL" id="MQT18638.1"/>
    </source>
</evidence>
<dbReference type="PANTHER" id="PTHR11946:SF93">
    <property type="entry name" value="VALINE--TRNA LIGASE, CHLOROPLASTIC_MITOCHONDRIAL 2"/>
    <property type="match status" value="1"/>
</dbReference>
<keyword evidence="15" id="KW-1185">Reference proteome</keyword>
<dbReference type="Gene3D" id="3.40.50.620">
    <property type="entry name" value="HUPs"/>
    <property type="match status" value="2"/>
</dbReference>
<feature type="short sequence motif" description="'HIGH' region" evidence="10">
    <location>
        <begin position="48"/>
        <end position="58"/>
    </location>
</feature>
<dbReference type="GO" id="GO:0005524">
    <property type="term" value="F:ATP binding"/>
    <property type="evidence" value="ECO:0007669"/>
    <property type="project" value="UniProtKB-UniRule"/>
</dbReference>
<dbReference type="FunFam" id="3.40.50.620:FF:000032">
    <property type="entry name" value="Valine--tRNA ligase"/>
    <property type="match status" value="1"/>
</dbReference>
<reference evidence="14 15" key="1">
    <citation type="submission" date="2019-09" db="EMBL/GenBank/DDBJ databases">
        <title>Polymorphobacter sp. isolated from a lake in China.</title>
        <authorList>
            <person name="Liu Z."/>
        </authorList>
    </citation>
    <scope>NUCLEOTIDE SEQUENCE [LARGE SCALE GENOMIC DNA]</scope>
    <source>
        <strain evidence="14 15">D40P</strain>
    </source>
</reference>
<dbReference type="InterPro" id="IPR002300">
    <property type="entry name" value="aa-tRNA-synth_Ia"/>
</dbReference>
<evidence type="ECO:0000256" key="5">
    <source>
        <dbReference type="ARBA" id="ARBA00022741"/>
    </source>
</evidence>
<comment type="domain">
    <text evidence="10">ValRS has two distinct active sites: one for aminoacylation and one for editing. The misactivated threonine is translocated from the active site to the editing site.</text>
</comment>
<feature type="domain" description="Aminoacyl-tRNA synthetase class Ia" evidence="11">
    <location>
        <begin position="21"/>
        <end position="626"/>
    </location>
</feature>
<evidence type="ECO:0000256" key="9">
    <source>
        <dbReference type="ARBA" id="ARBA00047552"/>
    </source>
</evidence>
<dbReference type="InterPro" id="IPR014729">
    <property type="entry name" value="Rossmann-like_a/b/a_fold"/>
</dbReference>
<feature type="domain" description="Valyl-tRNA synthetase tRNA-binding arm" evidence="13">
    <location>
        <begin position="892"/>
        <end position="957"/>
    </location>
</feature>
<sequence length="957" mass="106727">MNAPETLIDKTFSPADFEQRLYAQWEASGAFRPDRPDAKPYTIIIPPPNVTGSLHIGHALDNTLQDLLIRWHRLNGRDARWVVGTDHAGIATQMVVERRLADAAPPTTRQAMGRARFLETVWDWKRESGGTITQQLRRLGASCDWAHERFTMDEGFNTAVTRVFVTLYNQGLLYRDKRLVNWDPKLKTAISDLEVEFREVEGNLWHFRYPLEDGSGFIAIATTRPETILGDGAVAVNPDDPKMAHYVGKRCRLPLVDRLIPIITDSYVEADFGSGAVKITAAHDFNDFEVYKRHPEADIPVINLMNPDGTMSDACPEAYRGLTREDARKKVVADFEALGLLDKIEPHRHQVPYGDRSGVVIEPYLTDQWYVNAAELAKPALAAVRSGETQFVPKTWEKTYFNWMENIQPWCVSRQLWWGHQIPAWYGPSKDELERRSTQSMHEISRELFSGVKSEPNCFVAETAADALQQAQEYYGPEWHVADASGAAWETIQGDSQLPTLFLTRDEDVLDTWFSSALWPFATLGWPDETPDLARHYPGDVLVTGFDIIFFWVARMMMQGLHFMDDVPPFKTVYCHGLVRDAKGAKMSKSKGNTVDPLVLVDKYGADALRFTLTAMESQGRDIKLDEKRVEGYRNFATKLWNAARFCQSNGISGSTSIAPPPAQNAVNRWIIGEVAATARALETAIQTFRFDAYADTIYSFAWNRFCDWYLELTKPLLAEGADAGVAAETRAVSGWALDQILVMLHPVMPFLTEELWHKLGTRTRDLIVSDWVAADLPVDADASADIEWLISAVTGIRTAKSDLGIAVRRRLPALMIVNSVDAEFRANRCQALVETLAGVGFLGGVYNELVHGQGGSQNLLTSLKNKHGFSAIIEVVSSEALFVMDVGDAVDLAAERARLEKAIATAVKERDALAGRLASPGFTEKAKPEAVEKAREDHAARSAEAERLAAALARLG</sequence>
<dbReference type="GO" id="GO:0004832">
    <property type="term" value="F:valine-tRNA ligase activity"/>
    <property type="evidence" value="ECO:0007669"/>
    <property type="project" value="UniProtKB-UniRule"/>
</dbReference>
<dbReference type="InterPro" id="IPR013155">
    <property type="entry name" value="M/V/L/I-tRNA-synth_anticd-bd"/>
</dbReference>
<dbReference type="OrthoDB" id="9810365at2"/>
<keyword evidence="6 10" id="KW-0067">ATP-binding</keyword>
<keyword evidence="10" id="KW-0175">Coiled coil</keyword>
<dbReference type="SUPFAM" id="SSF50677">
    <property type="entry name" value="ValRS/IleRS/LeuRS editing domain"/>
    <property type="match status" value="1"/>
</dbReference>
<evidence type="ECO:0000259" key="13">
    <source>
        <dbReference type="Pfam" id="PF10458"/>
    </source>
</evidence>
<comment type="catalytic activity">
    <reaction evidence="9 10">
        <text>tRNA(Val) + L-valine + ATP = L-valyl-tRNA(Val) + AMP + diphosphate</text>
        <dbReference type="Rhea" id="RHEA:10704"/>
        <dbReference type="Rhea" id="RHEA-COMP:9672"/>
        <dbReference type="Rhea" id="RHEA-COMP:9708"/>
        <dbReference type="ChEBI" id="CHEBI:30616"/>
        <dbReference type="ChEBI" id="CHEBI:33019"/>
        <dbReference type="ChEBI" id="CHEBI:57762"/>
        <dbReference type="ChEBI" id="CHEBI:78442"/>
        <dbReference type="ChEBI" id="CHEBI:78537"/>
        <dbReference type="ChEBI" id="CHEBI:456215"/>
        <dbReference type="EC" id="6.1.1.9"/>
    </reaction>
</comment>
<name>A0A7C9GX29_9SPHN</name>
<gene>
    <name evidence="10" type="primary">valS</name>
    <name evidence="14" type="ORF">F3168_15400</name>
</gene>
<keyword evidence="3 10" id="KW-0963">Cytoplasm</keyword>
<dbReference type="PANTHER" id="PTHR11946">
    <property type="entry name" value="VALYL-TRNA SYNTHETASES"/>
    <property type="match status" value="1"/>
</dbReference>
<dbReference type="Gene3D" id="1.10.730.10">
    <property type="entry name" value="Isoleucyl-tRNA Synthetase, Domain 1"/>
    <property type="match status" value="1"/>
</dbReference>
<dbReference type="Pfam" id="PF08264">
    <property type="entry name" value="Anticodon_1"/>
    <property type="match status" value="1"/>
</dbReference>
<proteinExistence type="inferred from homology"/>
<protein>
    <recommendedName>
        <fullName evidence="10">Valine--tRNA ligase</fullName>
        <ecNumber evidence="10">6.1.1.9</ecNumber>
    </recommendedName>
    <alternativeName>
        <fullName evidence="10">Valyl-tRNA synthetase</fullName>
        <shortName evidence="10">ValRS</shortName>
    </alternativeName>
</protein>
<evidence type="ECO:0000256" key="1">
    <source>
        <dbReference type="ARBA" id="ARBA00004496"/>
    </source>
</evidence>
<dbReference type="Pfam" id="PF10458">
    <property type="entry name" value="Val_tRNA-synt_C"/>
    <property type="match status" value="1"/>
</dbReference>
<evidence type="ECO:0000256" key="7">
    <source>
        <dbReference type="ARBA" id="ARBA00022917"/>
    </source>
</evidence>
<evidence type="ECO:0000259" key="11">
    <source>
        <dbReference type="Pfam" id="PF00133"/>
    </source>
</evidence>
<dbReference type="NCBIfam" id="NF004349">
    <property type="entry name" value="PRK05729.1"/>
    <property type="match status" value="1"/>
</dbReference>
<evidence type="ECO:0000256" key="2">
    <source>
        <dbReference type="ARBA" id="ARBA00011245"/>
    </source>
</evidence>
<dbReference type="InterPro" id="IPR009080">
    <property type="entry name" value="tRNAsynth_Ia_anticodon-bd"/>
</dbReference>
<evidence type="ECO:0000256" key="8">
    <source>
        <dbReference type="ARBA" id="ARBA00023146"/>
    </source>
</evidence>
<dbReference type="InterPro" id="IPR037118">
    <property type="entry name" value="Val-tRNA_synth_C_sf"/>
</dbReference>
<keyword evidence="7 10" id="KW-0648">Protein biosynthesis</keyword>
<feature type="domain" description="Methionyl/Valyl/Leucyl/Isoleucyl-tRNA synthetase anticodon-binding" evidence="12">
    <location>
        <begin position="668"/>
        <end position="810"/>
    </location>
</feature>
<dbReference type="SUPFAM" id="SSF47323">
    <property type="entry name" value="Anticodon-binding domain of a subclass of class I aminoacyl-tRNA synthetases"/>
    <property type="match status" value="1"/>
</dbReference>